<evidence type="ECO:0000259" key="8">
    <source>
        <dbReference type="PROSITE" id="PS50839"/>
    </source>
</evidence>
<feature type="transmembrane region" description="Helical" evidence="7">
    <location>
        <begin position="25"/>
        <end position="44"/>
    </location>
</feature>
<dbReference type="InterPro" id="IPR042240">
    <property type="entry name" value="CHASE_sf"/>
</dbReference>
<evidence type="ECO:0000256" key="3">
    <source>
        <dbReference type="ARBA" id="ARBA00022636"/>
    </source>
</evidence>
<gene>
    <name evidence="11" type="ORF">BHU25_12535</name>
</gene>
<dbReference type="RefSeq" id="WP_123566056.1">
    <property type="nucleotide sequence ID" value="NZ_MOAM01000017.1"/>
</dbReference>
<organism evidence="11 12">
    <name type="scientific">Pseudomonas vranovensis</name>
    <dbReference type="NCBI Taxonomy" id="321661"/>
    <lineage>
        <taxon>Bacteria</taxon>
        <taxon>Pseudomonadati</taxon>
        <taxon>Pseudomonadota</taxon>
        <taxon>Gammaproteobacteria</taxon>
        <taxon>Pseudomonadales</taxon>
        <taxon>Pseudomonadaceae</taxon>
        <taxon>Pseudomonas</taxon>
    </lineage>
</organism>
<dbReference type="FunFam" id="3.20.20.450:FF:000001">
    <property type="entry name" value="Cyclic di-GMP phosphodiesterase yahA"/>
    <property type="match status" value="1"/>
</dbReference>
<dbReference type="InterPro" id="IPR006189">
    <property type="entry name" value="CHASE_dom"/>
</dbReference>
<dbReference type="STRING" id="1292031.GCA_000425805_04522"/>
<dbReference type="PROSITE" id="PS50883">
    <property type="entry name" value="EAL"/>
    <property type="match status" value="1"/>
</dbReference>
<dbReference type="GO" id="GO:0016020">
    <property type="term" value="C:membrane"/>
    <property type="evidence" value="ECO:0007669"/>
    <property type="project" value="UniProtKB-SubCell"/>
</dbReference>
<dbReference type="GO" id="GO:0007165">
    <property type="term" value="P:signal transduction"/>
    <property type="evidence" value="ECO:0007669"/>
    <property type="project" value="UniProtKB-ARBA"/>
</dbReference>
<dbReference type="Proteomes" id="UP000285286">
    <property type="component" value="Unassembled WGS sequence"/>
</dbReference>
<dbReference type="SMART" id="SM00267">
    <property type="entry name" value="GGDEF"/>
    <property type="match status" value="1"/>
</dbReference>
<feature type="domain" description="CHASE" evidence="8">
    <location>
        <begin position="121"/>
        <end position="209"/>
    </location>
</feature>
<evidence type="ECO:0000313" key="12">
    <source>
        <dbReference type="Proteomes" id="UP000285286"/>
    </source>
</evidence>
<dbReference type="CDD" id="cd01949">
    <property type="entry name" value="GGDEF"/>
    <property type="match status" value="1"/>
</dbReference>
<comment type="subcellular location">
    <subcellularLocation>
        <location evidence="1">Membrane</location>
    </subcellularLocation>
</comment>
<dbReference type="Pfam" id="PF00563">
    <property type="entry name" value="EAL"/>
    <property type="match status" value="1"/>
</dbReference>
<keyword evidence="4 7" id="KW-0812">Transmembrane</keyword>
<comment type="caution">
    <text evidence="11">The sequence shown here is derived from an EMBL/GenBank/DDBJ whole genome shotgun (WGS) entry which is preliminary data.</text>
</comment>
<dbReference type="Gene3D" id="3.30.70.270">
    <property type="match status" value="1"/>
</dbReference>
<keyword evidence="3" id="KW-0973">c-di-GMP</keyword>
<dbReference type="InterPro" id="IPR001633">
    <property type="entry name" value="EAL_dom"/>
</dbReference>
<dbReference type="PROSITE" id="PS50839">
    <property type="entry name" value="CHASE"/>
    <property type="match status" value="1"/>
</dbReference>
<feature type="domain" description="GGDEF" evidence="10">
    <location>
        <begin position="344"/>
        <end position="475"/>
    </location>
</feature>
<sequence length="751" mass="82365">MSTRILALDDNPVLSKNLRTTLNRLLPVGFALIGIGLSVVLGRLDVQRQEAEVIANASARLSGVRASIEAQLRSAFGETEGIAQLLSADGEISPEHFHDMARQAIASVPHIRHVSLAPNDVIADVYPLHGNQGVLGTDYRQLPDQYPLLQRARDNYSPVLAGPVQLLQGGRGLIYRRPVFLKGHKGVKLYWGNVSIVADIDRLLSTAGLDLDPGFELALRGADGQGSVGAVIWGDPKLFTQHPVTVNVDVPGGLWQLAASPLGGWPSMSLFASPLFLFALTCTGLFSVFVAQLNRSNHLINLRNLELKQSQAQLERLAHFDAITGLPNRLRFQQQLLEAISQGQRLAVLVLDIDGFKQVNDSLGHAMGDLLLQQATARFMQIIEPEDCLCRLGGDEFAFVIKGPDDSCIERIQALLQTLQLPFDLKGNAALVTGSIGLAWCPEHGQSADRLLRHADTAMYAAKESGRNAYRLYQPEMTQRLQQRLDLEHNLRRALKHNEFELWFQPKIDLFSGRVEGAEALLRWRDPEHGLVSPAQFIPLAERTGLIIPLGEKVLDLACAQIAAWRAADRLPGPVAINVAALQIERSDYVASLKRSLKRYDLAPTLLEVEITESLLMESQQHACAVLAQLQELGVTTAVDDFGTGYSSLAYLKMLPIDHLKIDRAFIKDLPEDDDGVAITRAIIDLGHALGFKITAEGIETAEQYAFLRNAGCDQGQGFWMGRPMPVAEFDSWLAARTASQPGSYSTLSES</sequence>
<dbReference type="CDD" id="cd01948">
    <property type="entry name" value="EAL"/>
    <property type="match status" value="1"/>
</dbReference>
<dbReference type="SMART" id="SM00052">
    <property type="entry name" value="EAL"/>
    <property type="match status" value="1"/>
</dbReference>
<dbReference type="AlphaFoldDB" id="A0A423DRM9"/>
<evidence type="ECO:0000256" key="7">
    <source>
        <dbReference type="SAM" id="Phobius"/>
    </source>
</evidence>
<dbReference type="Pfam" id="PF03924">
    <property type="entry name" value="CHASE"/>
    <property type="match status" value="1"/>
</dbReference>
<dbReference type="NCBIfam" id="TIGR00254">
    <property type="entry name" value="GGDEF"/>
    <property type="match status" value="1"/>
</dbReference>
<keyword evidence="5 7" id="KW-1133">Transmembrane helix</keyword>
<keyword evidence="12" id="KW-1185">Reference proteome</keyword>
<evidence type="ECO:0000256" key="5">
    <source>
        <dbReference type="ARBA" id="ARBA00022989"/>
    </source>
</evidence>
<feature type="domain" description="EAL" evidence="9">
    <location>
        <begin position="484"/>
        <end position="738"/>
    </location>
</feature>
<feature type="transmembrane region" description="Helical" evidence="7">
    <location>
        <begin position="275"/>
        <end position="293"/>
    </location>
</feature>
<evidence type="ECO:0000259" key="9">
    <source>
        <dbReference type="PROSITE" id="PS50883"/>
    </source>
</evidence>
<proteinExistence type="predicted"/>
<dbReference type="InterPro" id="IPR043128">
    <property type="entry name" value="Rev_trsase/Diguanyl_cyclase"/>
</dbReference>
<name>A0A423DRM9_9PSED</name>
<accession>A0A423DRM9</accession>
<evidence type="ECO:0000259" key="10">
    <source>
        <dbReference type="PROSITE" id="PS50887"/>
    </source>
</evidence>
<dbReference type="PANTHER" id="PTHR44757">
    <property type="entry name" value="DIGUANYLATE CYCLASE DGCP"/>
    <property type="match status" value="1"/>
</dbReference>
<evidence type="ECO:0000256" key="6">
    <source>
        <dbReference type="ARBA" id="ARBA00023136"/>
    </source>
</evidence>
<reference evidence="11 12" key="1">
    <citation type="submission" date="2016-10" db="EMBL/GenBank/DDBJ databases">
        <title>Comparative genome analysis of multiple Pseudomonas spp. focuses on biocontrol and plant growth promoting traits.</title>
        <authorList>
            <person name="Tao X.-Y."/>
            <person name="Taylor C.G."/>
        </authorList>
    </citation>
    <scope>NUCLEOTIDE SEQUENCE [LARGE SCALE GENOMIC DNA]</scope>
    <source>
        <strain evidence="11 12">15D11</strain>
    </source>
</reference>
<dbReference type="SMART" id="SM01079">
    <property type="entry name" value="CHASE"/>
    <property type="match status" value="1"/>
</dbReference>
<evidence type="ECO:0000256" key="2">
    <source>
        <dbReference type="ARBA" id="ARBA00012282"/>
    </source>
</evidence>
<evidence type="ECO:0000256" key="4">
    <source>
        <dbReference type="ARBA" id="ARBA00022692"/>
    </source>
</evidence>
<dbReference type="EC" id="3.1.4.52" evidence="2"/>
<dbReference type="SUPFAM" id="SSF141868">
    <property type="entry name" value="EAL domain-like"/>
    <property type="match status" value="1"/>
</dbReference>
<dbReference type="PROSITE" id="PS50887">
    <property type="entry name" value="GGDEF"/>
    <property type="match status" value="1"/>
</dbReference>
<dbReference type="GO" id="GO:0071111">
    <property type="term" value="F:cyclic-guanylate-specific phosphodiesterase activity"/>
    <property type="evidence" value="ECO:0007669"/>
    <property type="project" value="UniProtKB-EC"/>
</dbReference>
<evidence type="ECO:0000256" key="1">
    <source>
        <dbReference type="ARBA" id="ARBA00004370"/>
    </source>
</evidence>
<dbReference type="SUPFAM" id="SSF55073">
    <property type="entry name" value="Nucleotide cyclase"/>
    <property type="match status" value="1"/>
</dbReference>
<protein>
    <recommendedName>
        <fullName evidence="2">cyclic-guanylate-specific phosphodiesterase</fullName>
        <ecNumber evidence="2">3.1.4.52</ecNumber>
    </recommendedName>
</protein>
<dbReference type="Gene3D" id="3.30.450.350">
    <property type="entry name" value="CHASE domain"/>
    <property type="match status" value="1"/>
</dbReference>
<dbReference type="PANTHER" id="PTHR44757:SF2">
    <property type="entry name" value="BIOFILM ARCHITECTURE MAINTENANCE PROTEIN MBAA"/>
    <property type="match status" value="1"/>
</dbReference>
<dbReference type="InterPro" id="IPR029787">
    <property type="entry name" value="Nucleotide_cyclase"/>
</dbReference>
<dbReference type="InterPro" id="IPR035919">
    <property type="entry name" value="EAL_sf"/>
</dbReference>
<dbReference type="Pfam" id="PF00990">
    <property type="entry name" value="GGDEF"/>
    <property type="match status" value="1"/>
</dbReference>
<keyword evidence="6 7" id="KW-0472">Membrane</keyword>
<dbReference type="InterPro" id="IPR052155">
    <property type="entry name" value="Biofilm_reg_signaling"/>
</dbReference>
<evidence type="ECO:0000313" key="11">
    <source>
        <dbReference type="EMBL" id="ROL74191.1"/>
    </source>
</evidence>
<dbReference type="InterPro" id="IPR000160">
    <property type="entry name" value="GGDEF_dom"/>
</dbReference>
<dbReference type="EMBL" id="MOAM01000017">
    <property type="protein sequence ID" value="ROL74191.1"/>
    <property type="molecule type" value="Genomic_DNA"/>
</dbReference>
<dbReference type="Gene3D" id="3.20.20.450">
    <property type="entry name" value="EAL domain"/>
    <property type="match status" value="1"/>
</dbReference>